<keyword evidence="2" id="KW-1185">Reference proteome</keyword>
<organism evidence="1 2">
    <name type="scientific">Tilletia walkeri</name>
    <dbReference type="NCBI Taxonomy" id="117179"/>
    <lineage>
        <taxon>Eukaryota</taxon>
        <taxon>Fungi</taxon>
        <taxon>Dikarya</taxon>
        <taxon>Basidiomycota</taxon>
        <taxon>Ustilaginomycotina</taxon>
        <taxon>Exobasidiomycetes</taxon>
        <taxon>Tilletiales</taxon>
        <taxon>Tilletiaceae</taxon>
        <taxon>Tilletia</taxon>
    </lineage>
</organism>
<dbReference type="Proteomes" id="UP000078113">
    <property type="component" value="Unassembled WGS sequence"/>
</dbReference>
<proteinExistence type="predicted"/>
<accession>A0A8X7N4A5</accession>
<dbReference type="EMBL" id="LWDG02000555">
    <property type="protein sequence ID" value="KAE8264239.1"/>
    <property type="molecule type" value="Genomic_DNA"/>
</dbReference>
<evidence type="ECO:0000313" key="2">
    <source>
        <dbReference type="Proteomes" id="UP000078113"/>
    </source>
</evidence>
<name>A0A8X7N4A5_9BASI</name>
<evidence type="ECO:0000313" key="1">
    <source>
        <dbReference type="EMBL" id="KAE8264239.1"/>
    </source>
</evidence>
<sequence length="91" mass="9735">MKTRRCFLRRLEGGSILEEKASRATTESQEQHRRGAVRELNAQDVCALGGMRAAGAAAPAAAVEAANLSPVDEMAAGHLPYANAVPVRFWT</sequence>
<gene>
    <name evidence="1" type="ORF">A4X09_0g7019</name>
</gene>
<dbReference type="AlphaFoldDB" id="A0A8X7N4A5"/>
<protein>
    <submittedName>
        <fullName evidence="1">Uncharacterized protein</fullName>
    </submittedName>
</protein>
<comment type="caution">
    <text evidence="1">The sequence shown here is derived from an EMBL/GenBank/DDBJ whole genome shotgun (WGS) entry which is preliminary data.</text>
</comment>
<reference evidence="1" key="2">
    <citation type="journal article" date="2019" name="IMA Fungus">
        <title>Genome sequencing and comparison of five Tilletia species to identify candidate genes for the detection of regulated species infecting wheat.</title>
        <authorList>
            <person name="Nguyen H.D.T."/>
            <person name="Sultana T."/>
            <person name="Kesanakurti P."/>
            <person name="Hambleton S."/>
        </authorList>
    </citation>
    <scope>NUCLEOTIDE SEQUENCE</scope>
    <source>
        <strain evidence="1">DAOMC 236422</strain>
    </source>
</reference>
<reference evidence="1" key="1">
    <citation type="submission" date="2016-04" db="EMBL/GenBank/DDBJ databases">
        <authorList>
            <person name="Nguyen H.D."/>
            <person name="Samba Siva P."/>
            <person name="Cullis J."/>
            <person name="Levesque C.A."/>
            <person name="Hambleton S."/>
        </authorList>
    </citation>
    <scope>NUCLEOTIDE SEQUENCE</scope>
    <source>
        <strain evidence="1">DAOMC 236422</strain>
    </source>
</reference>